<gene>
    <name evidence="1" type="ORF">IFT41_23675</name>
</gene>
<dbReference type="Proteomes" id="UP000610459">
    <property type="component" value="Unassembled WGS sequence"/>
</dbReference>
<sequence length="59" mass="6835">MKFCIEYLHPSQETMNAWLDEIIQGMQGEAITPESVGHVRQQLEERIFNATQIDLVECI</sequence>
<dbReference type="EMBL" id="JACYNR010000034">
    <property type="protein sequence ID" value="MBD8129100.1"/>
    <property type="molecule type" value="Genomic_DNA"/>
</dbReference>
<proteinExistence type="predicted"/>
<protein>
    <submittedName>
        <fullName evidence="1">Uncharacterized protein</fullName>
    </submittedName>
</protein>
<evidence type="ECO:0000313" key="1">
    <source>
        <dbReference type="EMBL" id="MBD8129100.1"/>
    </source>
</evidence>
<reference evidence="1 2" key="1">
    <citation type="journal article" date="2020" name="FEMS Microbiol. Ecol.">
        <title>Temporal dynamics of bacterial communities during seed development and maturation.</title>
        <authorList>
            <person name="Chesneau G."/>
            <person name="Torres-Cortes G."/>
            <person name="Briand M."/>
            <person name="Darrasse A."/>
            <person name="Preveaux A."/>
            <person name="Marais C."/>
            <person name="Jacques M.A."/>
            <person name="Shade A."/>
            <person name="Barret M."/>
        </authorList>
    </citation>
    <scope>NUCLEOTIDE SEQUENCE [LARGE SCALE GENOMIC DNA]</scope>
    <source>
        <strain evidence="1 2">CFBP13709</strain>
    </source>
</reference>
<accession>A0ACC5PXW9</accession>
<comment type="caution">
    <text evidence="1">The sequence shown here is derived from an EMBL/GenBank/DDBJ whole genome shotgun (WGS) entry which is preliminary data.</text>
</comment>
<name>A0ACC5PXW9_ENTAG</name>
<evidence type="ECO:0000313" key="2">
    <source>
        <dbReference type="Proteomes" id="UP000610459"/>
    </source>
</evidence>
<organism evidence="1 2">
    <name type="scientific">Enterobacter agglomerans</name>
    <name type="common">Erwinia herbicola</name>
    <name type="synonym">Pantoea agglomerans</name>
    <dbReference type="NCBI Taxonomy" id="549"/>
    <lineage>
        <taxon>Bacteria</taxon>
        <taxon>Pseudomonadati</taxon>
        <taxon>Pseudomonadota</taxon>
        <taxon>Gammaproteobacteria</taxon>
        <taxon>Enterobacterales</taxon>
        <taxon>Erwiniaceae</taxon>
        <taxon>Pantoea</taxon>
        <taxon>Pantoea agglomerans group</taxon>
    </lineage>
</organism>
<keyword evidence="2" id="KW-1185">Reference proteome</keyword>